<dbReference type="PANTHER" id="PTHR46948:SF1">
    <property type="entry name" value="RIBONUCLEASE P PROTEIN SUBUNIT P38"/>
    <property type="match status" value="1"/>
</dbReference>
<dbReference type="AlphaFoldDB" id="A0A2A3ELQ0"/>
<dbReference type="GO" id="GO:0004526">
    <property type="term" value="F:ribonuclease P activity"/>
    <property type="evidence" value="ECO:0007669"/>
    <property type="project" value="TreeGrafter"/>
</dbReference>
<reference evidence="2 3" key="1">
    <citation type="submission" date="2014-07" db="EMBL/GenBank/DDBJ databases">
        <title>Genomic and transcriptomic analysis on Apis cerana provide comprehensive insights into honey bee biology.</title>
        <authorList>
            <person name="Diao Q."/>
            <person name="Sun L."/>
            <person name="Zheng H."/>
            <person name="Zheng H."/>
            <person name="Xu S."/>
            <person name="Wang S."/>
            <person name="Zeng Z."/>
            <person name="Hu F."/>
            <person name="Su S."/>
            <person name="Wu J."/>
        </authorList>
    </citation>
    <scope>NUCLEOTIDE SEQUENCE [LARGE SCALE GENOMIC DNA]</scope>
    <source>
        <tissue evidence="2">Pupae without intestine</tissue>
    </source>
</reference>
<evidence type="ECO:0000259" key="1">
    <source>
        <dbReference type="Pfam" id="PF01248"/>
    </source>
</evidence>
<dbReference type="Proteomes" id="UP000242457">
    <property type="component" value="Unassembled WGS sequence"/>
</dbReference>
<name>A0A2A3ELQ0_APICC</name>
<dbReference type="GO" id="GO:0000172">
    <property type="term" value="C:ribonuclease MRP complex"/>
    <property type="evidence" value="ECO:0007669"/>
    <property type="project" value="InterPro"/>
</dbReference>
<dbReference type="SUPFAM" id="SSF55315">
    <property type="entry name" value="L30e-like"/>
    <property type="match status" value="1"/>
</dbReference>
<keyword evidence="3" id="KW-1185">Reference proteome</keyword>
<evidence type="ECO:0000313" key="3">
    <source>
        <dbReference type="Proteomes" id="UP000242457"/>
    </source>
</evidence>
<evidence type="ECO:0000313" key="2">
    <source>
        <dbReference type="EMBL" id="PBC32202.1"/>
    </source>
</evidence>
<dbReference type="PANTHER" id="PTHR46948">
    <property type="entry name" value="RIBONUCLEASE P PROTEIN SUBUNIT P38"/>
    <property type="match status" value="1"/>
</dbReference>
<proteinExistence type="predicted"/>
<dbReference type="OrthoDB" id="20109at2759"/>
<dbReference type="GO" id="GO:0001650">
    <property type="term" value="C:fibrillar center"/>
    <property type="evidence" value="ECO:0007669"/>
    <property type="project" value="TreeGrafter"/>
</dbReference>
<dbReference type="GO" id="GO:0001682">
    <property type="term" value="P:tRNA 5'-leader removal"/>
    <property type="evidence" value="ECO:0007669"/>
    <property type="project" value="InterPro"/>
</dbReference>
<dbReference type="GO" id="GO:0033204">
    <property type="term" value="F:ribonuclease P RNA binding"/>
    <property type="evidence" value="ECO:0007669"/>
    <property type="project" value="TreeGrafter"/>
</dbReference>
<dbReference type="STRING" id="94128.A0A2A3ELQ0"/>
<dbReference type="GO" id="GO:0005655">
    <property type="term" value="C:nucleolar ribonuclease P complex"/>
    <property type="evidence" value="ECO:0007669"/>
    <property type="project" value="InterPro"/>
</dbReference>
<dbReference type="InterPro" id="IPR029064">
    <property type="entry name" value="Ribosomal_eL30-like_sf"/>
</dbReference>
<dbReference type="InterPro" id="IPR042848">
    <property type="entry name" value="Rpp38"/>
</dbReference>
<dbReference type="Pfam" id="PF01248">
    <property type="entry name" value="Ribosomal_L7Ae"/>
    <property type="match status" value="1"/>
</dbReference>
<protein>
    <recommendedName>
        <fullName evidence="1">Ribosomal protein eL8/eL30/eS12/Gadd45 domain-containing protein</fullName>
    </recommendedName>
</protein>
<dbReference type="InterPro" id="IPR004038">
    <property type="entry name" value="Ribosomal_eL8/eL30/eS12/Gad45"/>
</dbReference>
<gene>
    <name evidence="2" type="ORF">APICC_05524</name>
</gene>
<feature type="domain" description="Ribosomal protein eL8/eL30/eS12/Gadd45" evidence="1">
    <location>
        <begin position="100"/>
        <end position="148"/>
    </location>
</feature>
<organism evidence="2 3">
    <name type="scientific">Apis cerana cerana</name>
    <name type="common">Oriental honeybee</name>
    <dbReference type="NCBI Taxonomy" id="94128"/>
    <lineage>
        <taxon>Eukaryota</taxon>
        <taxon>Metazoa</taxon>
        <taxon>Ecdysozoa</taxon>
        <taxon>Arthropoda</taxon>
        <taxon>Hexapoda</taxon>
        <taxon>Insecta</taxon>
        <taxon>Pterygota</taxon>
        <taxon>Neoptera</taxon>
        <taxon>Endopterygota</taxon>
        <taxon>Hymenoptera</taxon>
        <taxon>Apocrita</taxon>
        <taxon>Aculeata</taxon>
        <taxon>Apoidea</taxon>
        <taxon>Anthophila</taxon>
        <taxon>Apidae</taxon>
        <taxon>Apis</taxon>
    </lineage>
</organism>
<dbReference type="EMBL" id="KZ288220">
    <property type="protein sequence ID" value="PBC32202.1"/>
    <property type="molecule type" value="Genomic_DNA"/>
</dbReference>
<dbReference type="Gene3D" id="3.30.1330.30">
    <property type="match status" value="1"/>
</dbReference>
<sequence length="345" mass="40004">MNTPILTKQQQRHSLSAKKGSVKGLRNVLAQPQDHYWPIVDLEKYPLLEELLNKLMPAIKRPSHSIPWSQLRHMKKAERVQAKKEAFQKNENISNSELINSVILGINAITRSLEKNNVCCILMDANISPPLLVKHIIHMAQNKKVPLLLLSKLKFITLRTIGFASAAYALKNIVMDSVDHHFHPLYVTICDIFKDIPVPNNRLQLFQDIETSEQITLDEENKINVQNELQIDSSEPSKFTISTDVYLYRSSRKERIFVPPKSKEDSTKEPKNTEQNDFISITNYDSDEFDTNIKKNTRYINICEKKHSKNRKDLTKINNTSSNIKYLPLKVKRLQEFFIVHVNKY</sequence>
<accession>A0A2A3ELQ0</accession>